<dbReference type="EMBL" id="LR593887">
    <property type="protein sequence ID" value="VTR97539.1"/>
    <property type="molecule type" value="Genomic_DNA"/>
</dbReference>
<feature type="transmembrane region" description="Helical" evidence="2">
    <location>
        <begin position="250"/>
        <end position="271"/>
    </location>
</feature>
<reference evidence="3" key="1">
    <citation type="submission" date="2019-04" db="EMBL/GenBank/DDBJ databases">
        <authorList>
            <consortium name="Science for Life Laboratories"/>
        </authorList>
    </citation>
    <scope>NUCLEOTIDE SEQUENCE</scope>
    <source>
        <strain evidence="3">MBLW1</strain>
    </source>
</reference>
<feature type="transmembrane region" description="Helical" evidence="2">
    <location>
        <begin position="324"/>
        <end position="349"/>
    </location>
</feature>
<feature type="transmembrane region" description="Helical" evidence="2">
    <location>
        <begin position="219"/>
        <end position="238"/>
    </location>
</feature>
<organism evidence="3">
    <name type="scientific">Tuwongella immobilis</name>
    <dbReference type="NCBI Taxonomy" id="692036"/>
    <lineage>
        <taxon>Bacteria</taxon>
        <taxon>Pseudomonadati</taxon>
        <taxon>Planctomycetota</taxon>
        <taxon>Planctomycetia</taxon>
        <taxon>Gemmatales</taxon>
        <taxon>Gemmataceae</taxon>
        <taxon>Tuwongella</taxon>
    </lineage>
</organism>
<dbReference type="RefSeq" id="WP_162656283.1">
    <property type="nucleotide sequence ID" value="NZ_LR593887.1"/>
</dbReference>
<accession>A0A6C2YI06</accession>
<feature type="transmembrane region" description="Helical" evidence="2">
    <location>
        <begin position="133"/>
        <end position="155"/>
    </location>
</feature>
<feature type="transmembrane region" description="Helical" evidence="2">
    <location>
        <begin position="401"/>
        <end position="420"/>
    </location>
</feature>
<evidence type="ECO:0000313" key="3">
    <source>
        <dbReference type="EMBL" id="VIP01057.1"/>
    </source>
</evidence>
<proteinExistence type="predicted"/>
<dbReference type="Proteomes" id="UP000464378">
    <property type="component" value="Chromosome"/>
</dbReference>
<feature type="transmembrane region" description="Helical" evidence="2">
    <location>
        <begin position="432"/>
        <end position="450"/>
    </location>
</feature>
<keyword evidence="2" id="KW-0812">Transmembrane</keyword>
<dbReference type="KEGG" id="tim:GMBLW1_29030"/>
<feature type="transmembrane region" description="Helical" evidence="2">
    <location>
        <begin position="71"/>
        <end position="93"/>
    </location>
</feature>
<evidence type="ECO:0000256" key="2">
    <source>
        <dbReference type="SAM" id="Phobius"/>
    </source>
</evidence>
<feature type="transmembrane region" description="Helical" evidence="2">
    <location>
        <begin position="105"/>
        <end position="126"/>
    </location>
</feature>
<feature type="transmembrane region" description="Helical" evidence="2">
    <location>
        <begin position="511"/>
        <end position="534"/>
    </location>
</feature>
<dbReference type="EMBL" id="LR586016">
    <property type="protein sequence ID" value="VIP01057.1"/>
    <property type="molecule type" value="Genomic_DNA"/>
</dbReference>
<feature type="transmembrane region" description="Helical" evidence="2">
    <location>
        <begin position="161"/>
        <end position="179"/>
    </location>
</feature>
<keyword evidence="4" id="KW-1185">Reference proteome</keyword>
<feature type="transmembrane region" description="Helical" evidence="2">
    <location>
        <begin position="370"/>
        <end position="389"/>
    </location>
</feature>
<dbReference type="AlphaFoldDB" id="A0A6C2YI06"/>
<gene>
    <name evidence="3" type="ORF">GMBLW1_29030</name>
</gene>
<evidence type="ECO:0000256" key="1">
    <source>
        <dbReference type="SAM" id="MobiDB-lite"/>
    </source>
</evidence>
<feature type="transmembrane region" description="Helical" evidence="2">
    <location>
        <begin position="186"/>
        <end position="207"/>
    </location>
</feature>
<evidence type="ECO:0000313" key="4">
    <source>
        <dbReference type="Proteomes" id="UP000464378"/>
    </source>
</evidence>
<name>A0A6C2YI06_9BACT</name>
<feature type="transmembrane region" description="Helical" evidence="2">
    <location>
        <begin position="456"/>
        <end position="473"/>
    </location>
</feature>
<feature type="region of interest" description="Disordered" evidence="1">
    <location>
        <begin position="1"/>
        <end position="66"/>
    </location>
</feature>
<keyword evidence="2" id="KW-0472">Membrane</keyword>
<sequence>MRGGGSRRAPLPIQPRRIATNASTNDVDSSDTADLDLPTISAAEQRLGRRTTPPRPRSDGPSTAATGAPRWFGLAGLLTILLVARSLLGSTALARTDPTMGLGSLILQLLTFLSVAYVGIFGALVGKRLQFGGLLSLLFTGIAALTLVSASLSGYVHPGIYATWEWLSLAGMLILAANLPHEARPGMLAVLLACLLSQSLGILLGEISHAFRGPDFRSALPVAMTAFPAIAILLLPYLMRMLLAAIQARMGISILLATMLLIVVAALTIPIPGIDPTWSEARQTAWQRIAESPWLGFGPGNDLAALTVNWPATSDQPPTPAQSFWLTLTLTVGIPATGLLLLVGLIPVLRAWRIPTAPTDHPETTISLALRREFTIAGMIGLLLGFVLAVTDLPTDSGKQIILRAGLIAAFRGLLWFGTFTLYESLELAIRPLARSLALGIVGVMGLLALQDASGSLAALTPVAVILGLLHGLPRAAATIPTDGIPAATTDGSASTTASNGVPRPGLLRRILSAAIVFPWWVGFLMLALIPASMSLGAMQRIRAEVIQKVMAEKRTWIELATPADKPLMAAGADNYLQRGLIQPLANAVYNDPSNAKLRQEHLRMLRERWDFKLAQAVYDPKGNSKILNDATQLGKLLGDRLAELQAIDQVSAETYELAFETWLHLAKNSKAKRPERFQLAEQALQEVIRRDPSRELSLRRDLLEVWFTVGDPDEQRIAYDQGITLLKRDHQAPGPRFRLKPDQRTTLLRRLGDPSPELLQAWLETGESAP</sequence>
<protein>
    <submittedName>
        <fullName evidence="3">Uncharacterized protein</fullName>
    </submittedName>
</protein>
<keyword evidence="2" id="KW-1133">Transmembrane helix</keyword>
<dbReference type="InParanoid" id="A0A6C2YI06"/>